<reference evidence="2" key="1">
    <citation type="journal article" date="2014" name="Int. J. Syst. Evol. Microbiol.">
        <title>Complete genome sequence of Corynebacterium casei LMG S-19264T (=DSM 44701T), isolated from a smear-ripened cheese.</title>
        <authorList>
            <consortium name="US DOE Joint Genome Institute (JGI-PGF)"/>
            <person name="Walter F."/>
            <person name="Albersmeier A."/>
            <person name="Kalinowski J."/>
            <person name="Ruckert C."/>
        </authorList>
    </citation>
    <scope>NUCLEOTIDE SEQUENCE</scope>
    <source>
        <strain evidence="2">VKM Ac-2007</strain>
    </source>
</reference>
<dbReference type="EMBL" id="BSEV01000001">
    <property type="protein sequence ID" value="GLK07238.1"/>
    <property type="molecule type" value="Genomic_DNA"/>
</dbReference>
<evidence type="ECO:0000256" key="1">
    <source>
        <dbReference type="SAM" id="SignalP"/>
    </source>
</evidence>
<proteinExistence type="predicted"/>
<protein>
    <recommendedName>
        <fullName evidence="4">Secreted protein</fullName>
    </recommendedName>
</protein>
<name>A0A9W6HX72_9ACTN</name>
<dbReference type="AlphaFoldDB" id="A0A9W6HX72"/>
<evidence type="ECO:0000313" key="3">
    <source>
        <dbReference type="Proteomes" id="UP001143474"/>
    </source>
</evidence>
<accession>A0A9W6HX72</accession>
<sequence>MGKQALKTSFVPIFATASASLVFVFSPAALAQEQPASVSPAAHEGGGLDTCNRNWHRGRNTQVEVVTNGTPQSITSTAWTDLSCGSVTVQVPKGTTAHLTVWVNAEVRCKGPSDTGWCGGRVLADGQLLRPSNEDGSGDFAWDSAEPGVWRWHSGSMIRTGIVRCPADYATANCDKKITVQVNTPNSNTDFWVDDTIVRAELIRNS</sequence>
<gene>
    <name evidence="2" type="ORF">GCM10017600_06430</name>
</gene>
<keyword evidence="1" id="KW-0732">Signal</keyword>
<comment type="caution">
    <text evidence="2">The sequence shown here is derived from an EMBL/GenBank/DDBJ whole genome shotgun (WGS) entry which is preliminary data.</text>
</comment>
<reference evidence="2" key="2">
    <citation type="submission" date="2023-01" db="EMBL/GenBank/DDBJ databases">
        <authorList>
            <person name="Sun Q."/>
            <person name="Evtushenko L."/>
        </authorList>
    </citation>
    <scope>NUCLEOTIDE SEQUENCE</scope>
    <source>
        <strain evidence="2">VKM Ac-2007</strain>
    </source>
</reference>
<organism evidence="2 3">
    <name type="scientific">Streptosporangium carneum</name>
    <dbReference type="NCBI Taxonomy" id="47481"/>
    <lineage>
        <taxon>Bacteria</taxon>
        <taxon>Bacillati</taxon>
        <taxon>Actinomycetota</taxon>
        <taxon>Actinomycetes</taxon>
        <taxon>Streptosporangiales</taxon>
        <taxon>Streptosporangiaceae</taxon>
        <taxon>Streptosporangium</taxon>
    </lineage>
</organism>
<feature type="signal peptide" evidence="1">
    <location>
        <begin position="1"/>
        <end position="31"/>
    </location>
</feature>
<evidence type="ECO:0000313" key="2">
    <source>
        <dbReference type="EMBL" id="GLK07238.1"/>
    </source>
</evidence>
<keyword evidence="3" id="KW-1185">Reference proteome</keyword>
<feature type="chain" id="PRO_5040826139" description="Secreted protein" evidence="1">
    <location>
        <begin position="32"/>
        <end position="206"/>
    </location>
</feature>
<dbReference type="Proteomes" id="UP001143474">
    <property type="component" value="Unassembled WGS sequence"/>
</dbReference>
<evidence type="ECO:0008006" key="4">
    <source>
        <dbReference type="Google" id="ProtNLM"/>
    </source>
</evidence>